<protein>
    <recommendedName>
        <fullName evidence="2">Secretion system C-terminal sorting domain-containing protein</fullName>
    </recommendedName>
</protein>
<dbReference type="Gene3D" id="2.130.10.130">
    <property type="entry name" value="Integrin alpha, N-terminal"/>
    <property type="match status" value="2"/>
</dbReference>
<evidence type="ECO:0000313" key="4">
    <source>
        <dbReference type="Proteomes" id="UP000251993"/>
    </source>
</evidence>
<organism evidence="3 4">
    <name type="scientific">Runella rosea</name>
    <dbReference type="NCBI Taxonomy" id="2259595"/>
    <lineage>
        <taxon>Bacteria</taxon>
        <taxon>Pseudomonadati</taxon>
        <taxon>Bacteroidota</taxon>
        <taxon>Cytophagia</taxon>
        <taxon>Cytophagales</taxon>
        <taxon>Spirosomataceae</taxon>
        <taxon>Runella</taxon>
    </lineage>
</organism>
<dbReference type="InterPro" id="IPR028994">
    <property type="entry name" value="Integrin_alpha_N"/>
</dbReference>
<dbReference type="SUPFAM" id="SSF69318">
    <property type="entry name" value="Integrin alpha N-terminal domain"/>
    <property type="match status" value="2"/>
</dbReference>
<dbReference type="Proteomes" id="UP000251993">
    <property type="component" value="Chromosome"/>
</dbReference>
<keyword evidence="4" id="KW-1185">Reference proteome</keyword>
<dbReference type="NCBIfam" id="TIGR04183">
    <property type="entry name" value="Por_Secre_tail"/>
    <property type="match status" value="1"/>
</dbReference>
<dbReference type="InterPro" id="IPR026444">
    <property type="entry name" value="Secre_tail"/>
</dbReference>
<sequence length="784" mass="86144">MRMRQIIHSETILRGFLRWSVRLCLCFICVLIGFKSLGQTFSFRWDNSAKVLKNNSPIVNPWAGGLNSAQFSKMHLNDDGTEDLVIFDRGNQQVSAFLAVRQANGITWQHAPQYEVKFPPNMLYWMLLVDYDRDGRKDLFTSTIAGIRVFRNIPAADGFSWSLVADPLLTQGFSGNINLYVPSTDLPAITDVDDDGDIDILTFDFTGASLELHQNLSKEQNSTQPFVFRKATTNWGRFAATSSCDKYELNLEPADTEVQAPVQVRTNAATLGEAWGGPKSNAKVQHAGNALWIGDIDGDGRKDILHGHVACDNVTLLKNVGGNGMAGLIGSVQSNFPAQAPINYPIFPSAYVEDLDGDGIQDLVASPSSTDIASNSLINLRQSNWFYRNEGTVLKPNFVYRQPDFLQDGMIDLGENATPALADIDGDGDLDLVVGYGGLRTPTGYRSSLQLYRNTGTATQAQFELVSTDFLNLSNQLFSKENLMPVNTKPFFADLNGDGTLDLGFWANTFKGMDIRFVPNKAPRGAAMQLDTTRLTKLPNPANFSNGENLLYYDIDQDGKLDVLVSKNSGNVEFHRNTGSTIAPMYELKTNVFGGLDVDFNKRSQGMVVADLNGDRKPELIMGDLLGRLRVYQNFTTPGATLKSDTNLIFNEFSGKTDFLRIGTGLFPAVGDLDGDQLPELLIGSNTGGIKYLKNTSPKVNPPVETLELIVYPNPTSNFLYAQVPVTGQLEIITINGQVVKSQSVTQVTAEASFDVSRLAQGIYFVRLIGTDGSQMTRKIIIAR</sequence>
<dbReference type="Pfam" id="PF18962">
    <property type="entry name" value="Por_Secre_tail"/>
    <property type="match status" value="1"/>
</dbReference>
<evidence type="ECO:0000259" key="2">
    <source>
        <dbReference type="Pfam" id="PF18962"/>
    </source>
</evidence>
<reference evidence="3 4" key="1">
    <citation type="submission" date="2018-07" db="EMBL/GenBank/DDBJ databases">
        <title>Genome sequencing of Runella.</title>
        <authorList>
            <person name="Baek M.-G."/>
            <person name="Yi H."/>
        </authorList>
    </citation>
    <scope>NUCLEOTIDE SEQUENCE [LARGE SCALE GENOMIC DNA]</scope>
    <source>
        <strain evidence="3 4">HYN0085</strain>
    </source>
</reference>
<dbReference type="Pfam" id="PF13517">
    <property type="entry name" value="FG-GAP_3"/>
    <property type="match status" value="2"/>
</dbReference>
<accession>A0A344TLJ1</accession>
<evidence type="ECO:0000256" key="1">
    <source>
        <dbReference type="ARBA" id="ARBA00022729"/>
    </source>
</evidence>
<dbReference type="OrthoDB" id="9816120at2"/>
<dbReference type="InterPro" id="IPR013517">
    <property type="entry name" value="FG-GAP"/>
</dbReference>
<dbReference type="EMBL" id="CP030850">
    <property type="protein sequence ID" value="AXE19512.1"/>
    <property type="molecule type" value="Genomic_DNA"/>
</dbReference>
<feature type="domain" description="Secretion system C-terminal sorting" evidence="2">
    <location>
        <begin position="711"/>
        <end position="782"/>
    </location>
</feature>
<dbReference type="PANTHER" id="PTHR44103:SF1">
    <property type="entry name" value="PROPROTEIN CONVERTASE P"/>
    <property type="match status" value="1"/>
</dbReference>
<gene>
    <name evidence="3" type="ORF">DR864_18090</name>
</gene>
<dbReference type="KEGG" id="run:DR864_18090"/>
<dbReference type="PANTHER" id="PTHR44103">
    <property type="entry name" value="PROPROTEIN CONVERTASE P"/>
    <property type="match status" value="1"/>
</dbReference>
<name>A0A344TLJ1_9BACT</name>
<proteinExistence type="predicted"/>
<evidence type="ECO:0000313" key="3">
    <source>
        <dbReference type="EMBL" id="AXE19512.1"/>
    </source>
</evidence>
<keyword evidence="1" id="KW-0732">Signal</keyword>
<dbReference type="AlphaFoldDB" id="A0A344TLJ1"/>